<sequence>MTLVKLLSIIVLSTVAKLAIAAPLVNQMQGCQGILDFVDVKVSQASDLYSKNDVSVIKKGLDAYNSYIQNEIITPSIAATVANDKNKAASLQKQINDYRATLVTQLSQRYPQKPLVTDYVVLINECTKKAAPGGEPLEALKASFQLIIQLANQK</sequence>
<evidence type="ECO:0000313" key="1">
    <source>
        <dbReference type="EMBL" id="CUS41249.1"/>
    </source>
</evidence>
<protein>
    <submittedName>
        <fullName evidence="1">Uncharacterized protein</fullName>
    </submittedName>
</protein>
<gene>
    <name evidence="1" type="ORF">MGWOODY_Tha1475</name>
</gene>
<dbReference type="EMBL" id="CZQC01000037">
    <property type="protein sequence ID" value="CUS41249.1"/>
    <property type="molecule type" value="Genomic_DNA"/>
</dbReference>
<reference evidence="1" key="1">
    <citation type="submission" date="2015-10" db="EMBL/GenBank/DDBJ databases">
        <authorList>
            <person name="Gilbert D.G."/>
        </authorList>
    </citation>
    <scope>NUCLEOTIDE SEQUENCE</scope>
</reference>
<organism evidence="1">
    <name type="scientific">hydrothermal vent metagenome</name>
    <dbReference type="NCBI Taxonomy" id="652676"/>
    <lineage>
        <taxon>unclassified sequences</taxon>
        <taxon>metagenomes</taxon>
        <taxon>ecological metagenomes</taxon>
    </lineage>
</organism>
<name>A0A160TEE6_9ZZZZ</name>
<proteinExistence type="predicted"/>
<accession>A0A160TEE6</accession>
<dbReference type="AlphaFoldDB" id="A0A160TEE6"/>